<dbReference type="InterPro" id="IPR022385">
    <property type="entry name" value="Rhs_assc_core"/>
</dbReference>
<protein>
    <submittedName>
        <fullName evidence="2">Uncharacterized protein</fullName>
    </submittedName>
</protein>
<dbReference type="NCBIfam" id="TIGR03696">
    <property type="entry name" value="Rhs_assc_core"/>
    <property type="match status" value="1"/>
</dbReference>
<reference evidence="2 3" key="1">
    <citation type="journal article" date="2018" name="BMC Genomics">
        <title>High genomic variability in the plant pathogenic bacterium Pectobacterium parmentieri deciphered from de novo assembled complete genomes.</title>
        <authorList>
            <person name="Zoledowska S."/>
            <person name="Motyka-Pomagruk A."/>
            <person name="Sledz W."/>
            <person name="Mengoni A."/>
            <person name="Lojkowska E."/>
        </authorList>
    </citation>
    <scope>NUCLEOTIDE SEQUENCE [LARGE SCALE GENOMIC DNA]</scope>
    <source>
        <strain evidence="2 3">IFB5626</strain>
    </source>
</reference>
<dbReference type="EMBL" id="WABS01000048">
    <property type="protein sequence ID" value="MBI0556569.1"/>
    <property type="molecule type" value="Genomic_DNA"/>
</dbReference>
<dbReference type="AlphaFoldDB" id="A0A8B3G8L5"/>
<evidence type="ECO:0000313" key="1">
    <source>
        <dbReference type="EMBL" id="MBI0556569.1"/>
    </source>
</evidence>
<dbReference type="Gene3D" id="2.180.10.10">
    <property type="entry name" value="RHS repeat-associated core"/>
    <property type="match status" value="1"/>
</dbReference>
<reference evidence="4" key="2">
    <citation type="submission" date="2023-07" db="EMBL/GenBank/DDBJ databases">
        <title>Identification of Pectobacterium versatile causing blackleg of potato from New York State with a whole genome sequencing approach.</title>
        <authorList>
            <person name="Ma X."/>
            <person name="Swingle B."/>
        </authorList>
    </citation>
    <scope>NUCLEOTIDE SEQUENCE [LARGE SCALE GENOMIC DNA]</scope>
    <source>
        <strain evidence="4">NY1588A</strain>
    </source>
</reference>
<organism evidence="2 3">
    <name type="scientific">Pectobacterium parmentieri</name>
    <dbReference type="NCBI Taxonomy" id="1905730"/>
    <lineage>
        <taxon>Bacteria</taxon>
        <taxon>Pseudomonadati</taxon>
        <taxon>Pseudomonadota</taxon>
        <taxon>Gammaproteobacteria</taxon>
        <taxon>Enterobacterales</taxon>
        <taxon>Pectobacteriaceae</taxon>
        <taxon>Pectobacterium</taxon>
    </lineage>
</organism>
<evidence type="ECO:0000313" key="3">
    <source>
        <dbReference type="Proteomes" id="UP000269665"/>
    </source>
</evidence>
<gene>
    <name evidence="2" type="ORF">C5E00_18805</name>
    <name evidence="1" type="ORF">F6Q06_19060</name>
</gene>
<reference evidence="1" key="3">
    <citation type="submission" date="2024-05" db="EMBL/GenBank/DDBJ databases">
        <title>Identification of Pectobacterium versatile causing blackleg of potato from New York State with a whole genome sequencing approach.</title>
        <authorList>
            <person name="Ma X."/>
            <person name="Swingle B."/>
        </authorList>
    </citation>
    <scope>NUCLEOTIDE SEQUENCE</scope>
    <source>
        <strain evidence="1">NY1588A</strain>
    </source>
</reference>
<dbReference type="Proteomes" id="UP000269665">
    <property type="component" value="Unassembled WGS sequence"/>
</dbReference>
<dbReference type="OrthoDB" id="6043530at2"/>
<keyword evidence="4" id="KW-1185">Reference proteome</keyword>
<name>A0A8B3G8L5_PECPM</name>
<evidence type="ECO:0000313" key="4">
    <source>
        <dbReference type="Proteomes" id="UP001194579"/>
    </source>
</evidence>
<evidence type="ECO:0000313" key="2">
    <source>
        <dbReference type="EMBL" id="RKO78683.1"/>
    </source>
</evidence>
<dbReference type="EMBL" id="PSZG01000001">
    <property type="protein sequence ID" value="RKO78683.1"/>
    <property type="molecule type" value="Genomic_DNA"/>
</dbReference>
<accession>A0A8B3G8L5</accession>
<comment type="caution">
    <text evidence="2">The sequence shown here is derived from an EMBL/GenBank/DDBJ whole genome shotgun (WGS) entry which is preliminary data.</text>
</comment>
<proteinExistence type="predicted"/>
<dbReference type="Proteomes" id="UP001194579">
    <property type="component" value="Unassembled WGS sequence"/>
</dbReference>
<sequence length="67" mass="7685">MLAGPRANLWGQCYTEKAEKHDPGLVFAGQCRDEESGLRYNRFRYYDPDGGCYISPDLIEPLDEENN</sequence>